<sequence length="841" mass="90061">MTTSVLRSCGSMAALAVALVSAPAFAQTAQAPTPATQEGATPDASASSEDIVVTATSGERSRFRSSISVSQVSQEAIQNFTPRSTAEILRNIPGLQPSDTAGPGGNANIGVRGIPVSTGGSEYVSLQEDGLPDVLFGDINFGNNDYWLRFDQNIKTVEAVRGGSASTFASQAPGAVINFISKTGETKGGQIAYSNGLGFREHRVDFDYGGPIDDTTRFHVGGYARNGGGYTNENFNILRGYQIKANITKDLPDNRGFIRLYFKRLDEQAPTNTTTPTLATLDGDRVTGFTPLPNFDGRSGSAYTIYNRNFQYLDYDNGGVKTAEVQGIHPRVTGISGQVHYDITDNISLDDTIRYQWISGNFTTQFINVQTRTGTGGLIGSTVNGQTVGSIRYAAGPNTGQLFTGAYVNNNPNINVFMKNMDNFANNLTLNGKFDVGPGKARLTAGLFVMRQNIVQDWHVNRQYSELNGNNAAPLDLFSTTGTQLTAAGQAGFNDNWGSCCARRVDLTYTDVAPFLQAGYEVGGLNLDASIRYDSVHGEGTAQGGVAGPTTRVTDALGSALIPSLVLSPNVEKINYTDGYVSWSVGALYAFDSKTSVFARASRGGRFNADRRVLSGNFNADGSLNAQGQATSVNFLNQQEIGLKQRGGLFGASYSVEVTGFHSTLTENNYDFTRINNPAPNNNPNISNGYRSYGIEFTSRVTYGDFHLAVDATYANSKITSSATPQLVGKKPGGLPDFLFVVSPSYDAGPIAFGVSMNGQTSTKSDDFNLYTIKGSTFFNGFITVRPMDKLELGLNANNIFDKLGFRGGGGIFPVLSSTQGVFNNTALYGRTVTASVRYRF</sequence>
<evidence type="ECO:0000313" key="18">
    <source>
        <dbReference type="Proteomes" id="UP000032305"/>
    </source>
</evidence>
<keyword evidence="6 14" id="KW-0732">Signal</keyword>
<dbReference type="GO" id="GO:0015344">
    <property type="term" value="F:siderophore uptake transmembrane transporter activity"/>
    <property type="evidence" value="ECO:0007669"/>
    <property type="project" value="TreeGrafter"/>
</dbReference>
<evidence type="ECO:0000259" key="15">
    <source>
        <dbReference type="Pfam" id="PF00593"/>
    </source>
</evidence>
<evidence type="ECO:0000256" key="8">
    <source>
        <dbReference type="ARBA" id="ARBA00023065"/>
    </source>
</evidence>
<dbReference type="EMBL" id="BBPI01000010">
    <property type="protein sequence ID" value="GAL99715.1"/>
    <property type="molecule type" value="Genomic_DNA"/>
</dbReference>
<dbReference type="Proteomes" id="UP000032305">
    <property type="component" value="Unassembled WGS sequence"/>
</dbReference>
<keyword evidence="2 12" id="KW-0813">Transport</keyword>
<dbReference type="Gene3D" id="2.40.170.20">
    <property type="entry name" value="TonB-dependent receptor, beta-barrel domain"/>
    <property type="match status" value="1"/>
</dbReference>
<accession>A0A0A1W3M6</accession>
<dbReference type="RefSeq" id="WP_042483532.1">
    <property type="nucleotide sequence ID" value="NZ_BBPI01000010.1"/>
</dbReference>
<keyword evidence="10 12" id="KW-0472">Membrane</keyword>
<dbReference type="eggNOG" id="COG4772">
    <property type="taxonomic scope" value="Bacteria"/>
</dbReference>
<evidence type="ECO:0000259" key="16">
    <source>
        <dbReference type="Pfam" id="PF07715"/>
    </source>
</evidence>
<reference evidence="17 18" key="1">
    <citation type="submission" date="2014-11" db="EMBL/GenBank/DDBJ databases">
        <title>Whole genome shotgun sequence of Sphingomonas parapaucimobilis NBRC 15100.</title>
        <authorList>
            <person name="Katano-Makiyama Y."/>
            <person name="Hosoyama A."/>
            <person name="Hashimoto M."/>
            <person name="Hosoyama Y."/>
            <person name="Noguchi M."/>
            <person name="Numata M."/>
            <person name="Tsuchikane K."/>
            <person name="Hirakata S."/>
            <person name="Uohara A."/>
            <person name="Shimodaira J."/>
            <person name="Ohji S."/>
            <person name="Ichikawa N."/>
            <person name="Kimura A."/>
            <person name="Yamazoe A."/>
            <person name="Fujita N."/>
        </authorList>
    </citation>
    <scope>NUCLEOTIDE SEQUENCE [LARGE SCALE GENOMIC DNA]</scope>
    <source>
        <strain evidence="17 18">NBRC 15100</strain>
    </source>
</reference>
<dbReference type="PROSITE" id="PS52016">
    <property type="entry name" value="TONB_DEPENDENT_REC_3"/>
    <property type="match status" value="1"/>
</dbReference>
<name>A0A0A1W3M6_9SPHN</name>
<evidence type="ECO:0000256" key="1">
    <source>
        <dbReference type="ARBA" id="ARBA00004571"/>
    </source>
</evidence>
<keyword evidence="11 12" id="KW-0998">Cell outer membrane</keyword>
<evidence type="ECO:0000256" key="12">
    <source>
        <dbReference type="PROSITE-ProRule" id="PRU01360"/>
    </source>
</evidence>
<protein>
    <submittedName>
        <fullName evidence="17">Putative TonB-dependent receptor</fullName>
    </submittedName>
</protein>
<evidence type="ECO:0000256" key="11">
    <source>
        <dbReference type="ARBA" id="ARBA00023237"/>
    </source>
</evidence>
<dbReference type="InterPro" id="IPR012910">
    <property type="entry name" value="Plug_dom"/>
</dbReference>
<evidence type="ECO:0000313" key="17">
    <source>
        <dbReference type="EMBL" id="GAL99715.1"/>
    </source>
</evidence>
<keyword evidence="8" id="KW-0406">Ion transport</keyword>
<dbReference type="InterPro" id="IPR036942">
    <property type="entry name" value="Beta-barrel_TonB_sf"/>
</dbReference>
<dbReference type="Pfam" id="PF07715">
    <property type="entry name" value="Plug"/>
    <property type="match status" value="1"/>
</dbReference>
<keyword evidence="9 13" id="KW-0798">TonB box</keyword>
<evidence type="ECO:0000256" key="9">
    <source>
        <dbReference type="ARBA" id="ARBA00023077"/>
    </source>
</evidence>
<proteinExistence type="inferred from homology"/>
<keyword evidence="4" id="KW-0410">Iron transport</keyword>
<dbReference type="OrthoDB" id="7386960at2"/>
<dbReference type="InterPro" id="IPR039426">
    <property type="entry name" value="TonB-dep_rcpt-like"/>
</dbReference>
<evidence type="ECO:0000256" key="7">
    <source>
        <dbReference type="ARBA" id="ARBA00023004"/>
    </source>
</evidence>
<comment type="caution">
    <text evidence="17">The sequence shown here is derived from an EMBL/GenBank/DDBJ whole genome shotgun (WGS) entry which is preliminary data.</text>
</comment>
<dbReference type="GO" id="GO:0009279">
    <property type="term" value="C:cell outer membrane"/>
    <property type="evidence" value="ECO:0007669"/>
    <property type="project" value="UniProtKB-SubCell"/>
</dbReference>
<evidence type="ECO:0000256" key="14">
    <source>
        <dbReference type="SAM" id="SignalP"/>
    </source>
</evidence>
<comment type="similarity">
    <text evidence="12 13">Belongs to the TonB-dependent receptor family.</text>
</comment>
<evidence type="ECO:0000256" key="6">
    <source>
        <dbReference type="ARBA" id="ARBA00022729"/>
    </source>
</evidence>
<feature type="domain" description="TonB-dependent receptor plug" evidence="16">
    <location>
        <begin position="65"/>
        <end position="176"/>
    </location>
</feature>
<keyword evidence="18" id="KW-1185">Reference proteome</keyword>
<keyword evidence="17" id="KW-0675">Receptor</keyword>
<dbReference type="SUPFAM" id="SSF56935">
    <property type="entry name" value="Porins"/>
    <property type="match status" value="1"/>
</dbReference>
<dbReference type="InterPro" id="IPR037066">
    <property type="entry name" value="Plug_dom_sf"/>
</dbReference>
<dbReference type="Gene3D" id="2.170.130.10">
    <property type="entry name" value="TonB-dependent receptor, plug domain"/>
    <property type="match status" value="1"/>
</dbReference>
<dbReference type="AlphaFoldDB" id="A0A0A1W3M6"/>
<evidence type="ECO:0000256" key="2">
    <source>
        <dbReference type="ARBA" id="ARBA00022448"/>
    </source>
</evidence>
<comment type="subcellular location">
    <subcellularLocation>
        <location evidence="1 12">Cell outer membrane</location>
        <topology evidence="1 12">Multi-pass membrane protein</topology>
    </subcellularLocation>
</comment>
<keyword evidence="5 12" id="KW-0812">Transmembrane</keyword>
<evidence type="ECO:0000256" key="3">
    <source>
        <dbReference type="ARBA" id="ARBA00022452"/>
    </source>
</evidence>
<feature type="chain" id="PRO_5001993404" evidence="14">
    <location>
        <begin position="27"/>
        <end position="841"/>
    </location>
</feature>
<keyword evidence="7" id="KW-0408">Iron</keyword>
<dbReference type="PANTHER" id="PTHR32552">
    <property type="entry name" value="FERRICHROME IRON RECEPTOR-RELATED"/>
    <property type="match status" value="1"/>
</dbReference>
<organism evidence="17 18">
    <name type="scientific">Sphingomonas parapaucimobilis NBRC 15100</name>
    <dbReference type="NCBI Taxonomy" id="1219049"/>
    <lineage>
        <taxon>Bacteria</taxon>
        <taxon>Pseudomonadati</taxon>
        <taxon>Pseudomonadota</taxon>
        <taxon>Alphaproteobacteria</taxon>
        <taxon>Sphingomonadales</taxon>
        <taxon>Sphingomonadaceae</taxon>
        <taxon>Sphingomonas</taxon>
    </lineage>
</organism>
<evidence type="ECO:0000256" key="5">
    <source>
        <dbReference type="ARBA" id="ARBA00022692"/>
    </source>
</evidence>
<keyword evidence="3 12" id="KW-1134">Transmembrane beta strand</keyword>
<gene>
    <name evidence="17" type="ORF">SP5_010_00050</name>
</gene>
<evidence type="ECO:0000256" key="4">
    <source>
        <dbReference type="ARBA" id="ARBA00022496"/>
    </source>
</evidence>
<dbReference type="Pfam" id="PF00593">
    <property type="entry name" value="TonB_dep_Rec_b-barrel"/>
    <property type="match status" value="1"/>
</dbReference>
<feature type="domain" description="TonB-dependent receptor-like beta-barrel" evidence="15">
    <location>
        <begin position="381"/>
        <end position="800"/>
    </location>
</feature>
<dbReference type="InterPro" id="IPR000531">
    <property type="entry name" value="Beta-barrel_TonB"/>
</dbReference>
<evidence type="ECO:0000256" key="13">
    <source>
        <dbReference type="RuleBase" id="RU003357"/>
    </source>
</evidence>
<feature type="signal peptide" evidence="14">
    <location>
        <begin position="1"/>
        <end position="26"/>
    </location>
</feature>
<dbReference type="PANTHER" id="PTHR32552:SF89">
    <property type="entry name" value="CATECHOLATE SIDEROPHORE RECEPTOR FIU"/>
    <property type="match status" value="1"/>
</dbReference>
<evidence type="ECO:0000256" key="10">
    <source>
        <dbReference type="ARBA" id="ARBA00023136"/>
    </source>
</evidence>